<keyword evidence="2 3" id="KW-0802">TPR repeat</keyword>
<dbReference type="Pfam" id="PF13181">
    <property type="entry name" value="TPR_8"/>
    <property type="match status" value="3"/>
</dbReference>
<dbReference type="AlphaFoldDB" id="C0QSS6"/>
<dbReference type="PANTHER" id="PTHR45586">
    <property type="entry name" value="TPR REPEAT-CONTAINING PROTEIN PA4667"/>
    <property type="match status" value="1"/>
</dbReference>
<dbReference type="RefSeq" id="WP_012676376.1">
    <property type="nucleotide sequence ID" value="NC_012440.1"/>
</dbReference>
<dbReference type="InterPro" id="IPR011990">
    <property type="entry name" value="TPR-like_helical_dom_sf"/>
</dbReference>
<reference evidence="4 5" key="1">
    <citation type="journal article" date="2009" name="J. Bacteriol.">
        <title>Complete and draft genome sequences of six members of the Aquificales.</title>
        <authorList>
            <person name="Reysenbach A.L."/>
            <person name="Hamamura N."/>
            <person name="Podar M."/>
            <person name="Griffiths E."/>
            <person name="Ferreira S."/>
            <person name="Hochstein R."/>
            <person name="Heidelberg J."/>
            <person name="Johnson J."/>
            <person name="Mead D."/>
            <person name="Pohorille A."/>
            <person name="Sarmiento M."/>
            <person name="Schweighofer K."/>
            <person name="Seshadri R."/>
            <person name="Voytek M.A."/>
        </authorList>
    </citation>
    <scope>NUCLEOTIDE SEQUENCE [LARGE SCALE GENOMIC DNA]</scope>
    <source>
        <strain evidence="5">DSM 14350 / EX-H1</strain>
    </source>
</reference>
<dbReference type="PROSITE" id="PS50005">
    <property type="entry name" value="TPR"/>
    <property type="match status" value="4"/>
</dbReference>
<dbReference type="Pfam" id="PF13432">
    <property type="entry name" value="TPR_16"/>
    <property type="match status" value="1"/>
</dbReference>
<dbReference type="HOGENOM" id="CLU_334544_0_0_0"/>
<keyword evidence="1" id="KW-0677">Repeat</keyword>
<evidence type="ECO:0000313" key="4">
    <source>
        <dbReference type="EMBL" id="ACO04138.1"/>
    </source>
</evidence>
<dbReference type="EMBL" id="CP001230">
    <property type="protein sequence ID" value="ACO04138.1"/>
    <property type="molecule type" value="Genomic_DNA"/>
</dbReference>
<dbReference type="PANTHER" id="PTHR45586:SF1">
    <property type="entry name" value="LIPOPOLYSACCHARIDE ASSEMBLY PROTEIN B"/>
    <property type="match status" value="1"/>
</dbReference>
<dbReference type="Gene3D" id="1.25.40.10">
    <property type="entry name" value="Tetratricopeptide repeat domain"/>
    <property type="match status" value="6"/>
</dbReference>
<name>C0QSS6_PERMH</name>
<dbReference type="PaxDb" id="123214-PERMA_1969"/>
<dbReference type="Pfam" id="PF12895">
    <property type="entry name" value="ANAPC3"/>
    <property type="match status" value="1"/>
</dbReference>
<evidence type="ECO:0000313" key="5">
    <source>
        <dbReference type="Proteomes" id="UP000001366"/>
    </source>
</evidence>
<dbReference type="Pfam" id="PF13174">
    <property type="entry name" value="TPR_6"/>
    <property type="match status" value="2"/>
</dbReference>
<feature type="repeat" description="TPR" evidence="3">
    <location>
        <begin position="707"/>
        <end position="740"/>
    </location>
</feature>
<evidence type="ECO:0000256" key="3">
    <source>
        <dbReference type="PROSITE-ProRule" id="PRU00339"/>
    </source>
</evidence>
<dbReference type="Proteomes" id="UP000001366">
    <property type="component" value="Chromosome"/>
</dbReference>
<evidence type="ECO:0000256" key="2">
    <source>
        <dbReference type="ARBA" id="ARBA00022803"/>
    </source>
</evidence>
<dbReference type="STRING" id="123214.PERMA_1969"/>
<protein>
    <submittedName>
        <fullName evidence="4">Tetratricopeptide repeat domain protein</fullName>
    </submittedName>
</protein>
<dbReference type="InterPro" id="IPR051012">
    <property type="entry name" value="CellSynth/LPSAsmb/PSIAsmb"/>
</dbReference>
<evidence type="ECO:0000256" key="1">
    <source>
        <dbReference type="ARBA" id="ARBA00022737"/>
    </source>
</evidence>
<feature type="repeat" description="TPR" evidence="3">
    <location>
        <begin position="845"/>
        <end position="878"/>
    </location>
</feature>
<dbReference type="SUPFAM" id="SSF48452">
    <property type="entry name" value="TPR-like"/>
    <property type="match status" value="4"/>
</dbReference>
<gene>
    <name evidence="4" type="ordered locus">PERMA_1969</name>
</gene>
<organism evidence="4 5">
    <name type="scientific">Persephonella marina (strain DSM 14350 / EX-H1)</name>
    <dbReference type="NCBI Taxonomy" id="123214"/>
    <lineage>
        <taxon>Bacteria</taxon>
        <taxon>Pseudomonadati</taxon>
        <taxon>Aquificota</taxon>
        <taxon>Aquificia</taxon>
        <taxon>Aquificales</taxon>
        <taxon>Hydrogenothermaceae</taxon>
        <taxon>Persephonella</taxon>
    </lineage>
</organism>
<proteinExistence type="predicted"/>
<dbReference type="InterPro" id="IPR019734">
    <property type="entry name" value="TPR_rpt"/>
</dbReference>
<feature type="repeat" description="TPR" evidence="3">
    <location>
        <begin position="809"/>
        <end position="842"/>
    </location>
</feature>
<dbReference type="OrthoDB" id="8292at2"/>
<dbReference type="KEGG" id="pmx:PERMA_1969"/>
<dbReference type="SMART" id="SM00028">
    <property type="entry name" value="TPR"/>
    <property type="match status" value="11"/>
</dbReference>
<accession>C0QSS6</accession>
<dbReference type="eggNOG" id="COG1729">
    <property type="taxonomic scope" value="Bacteria"/>
</dbReference>
<sequence length="934" mass="108872">MRKVIFLVFITLISIQKAFSSVQIKVPEVVFPIEIIAEKREEIPPLEAPDVIQFKEKLKVEIFTQEIKPVPPYTVDPPVVNMEKPQAVLGIPEKNALLADGIESFFRGNYITAREKLEKLIKKYPKTGFSGTAHYLLGLIYYRMDNKKEAYRYFKGGCFHKYVFPQKDASCMSAAILSFQIEKTDETDQFLRRIKYEDINSMFLHAVNFVMKGSIDEGYNLLKDIDCTELDINFVEYCHYIKGYVNFSRKDYKQAEKDIQNVKDKIYTKHLLILKGFIKLNTGDLDKAEELFKKFLEGYGTVEKISDYVIYGLGIIDIKKGDLKGTFDKAGSLEPRNRRLAQNLYIQLADIYSEKNDFETAFALLQKSLQVSKLYKDFLRKKLAITAYNRGKYEYAYLIMKGIDSPEFYLYTGFTLMKMGKIPLSADYFEKAVDFSVSDDLKKKALIYLTYIYLKLNKDQKFLESVRKLKDLDPEYSKNMLGWFFFKKRNYQKAYEAFTDEYMKAVSAFNAGDLDKAYSLVKGKKDRKSRFLLAYIFMRKGDIDKARDILRELSKGDDKIAQQAGYLYAYSYFSEGKYIEAIKAFRDYAEKYRGTELGNLAVLRMADSYYNAGQKEKARKIYQQFIEEHANTPEAIDAAYQLTVLEMEESGADVASQIEKFIEKYPQYPFVSLLKLQLGDLYTEKQEYDKAEKIYRELIEADIKESEYALYKLGYLKYISGDKDQAVKILTRYIKIYPRGEFNVQAKELLAKIFEEQGDLDKAIAVMKKLPATDENKFKLAMLLYKAGRYTEAKSYFEEIYTRFPKYRADIAFYLGKIQFENGYFQNALRYLEEALNSSDYNNVAESYYLIGLIYEKLEDIENALNSFINVIYLYPDATEQVIKARLKVAEIMKKQGRRSEASCILKPINQDQLTEEQREVFQSLIKNLPECFE</sequence>
<dbReference type="eggNOG" id="COG2956">
    <property type="taxonomic scope" value="Bacteria"/>
</dbReference>
<feature type="repeat" description="TPR" evidence="3">
    <location>
        <begin position="672"/>
        <end position="705"/>
    </location>
</feature>
<keyword evidence="5" id="KW-1185">Reference proteome</keyword>